<dbReference type="AlphaFoldDB" id="E6Q7X5"/>
<organism evidence="1">
    <name type="scientific">mine drainage metagenome</name>
    <dbReference type="NCBI Taxonomy" id="410659"/>
    <lineage>
        <taxon>unclassified sequences</taxon>
        <taxon>metagenomes</taxon>
        <taxon>ecological metagenomes</taxon>
    </lineage>
</organism>
<reference evidence="1" key="1">
    <citation type="submission" date="2009-10" db="EMBL/GenBank/DDBJ databases">
        <title>Diversity of trophic interactions inside an arsenic-rich microbial ecosystem.</title>
        <authorList>
            <person name="Bertin P.N."/>
            <person name="Heinrich-Salmeron A."/>
            <person name="Pelletier E."/>
            <person name="Goulhen-Chollet F."/>
            <person name="Arsene-Ploetze F."/>
            <person name="Gallien S."/>
            <person name="Calteau A."/>
            <person name="Vallenet D."/>
            <person name="Casiot C."/>
            <person name="Chane-Woon-Ming B."/>
            <person name="Giloteaux L."/>
            <person name="Barakat M."/>
            <person name="Bonnefoy V."/>
            <person name="Bruneel O."/>
            <person name="Chandler M."/>
            <person name="Cleiss J."/>
            <person name="Duran R."/>
            <person name="Elbaz-Poulichet F."/>
            <person name="Fonknechten N."/>
            <person name="Lauga B."/>
            <person name="Mornico D."/>
            <person name="Ortet P."/>
            <person name="Schaeffer C."/>
            <person name="Siguier P."/>
            <person name="Alexander Thil Smith A."/>
            <person name="Van Dorsselaer A."/>
            <person name="Weissenbach J."/>
            <person name="Medigue C."/>
            <person name="Le Paslier D."/>
        </authorList>
    </citation>
    <scope>NUCLEOTIDE SEQUENCE</scope>
</reference>
<protein>
    <submittedName>
        <fullName evidence="1">Uncharacterized protein</fullName>
    </submittedName>
</protein>
<comment type="caution">
    <text evidence="1">The sequence shown here is derived from an EMBL/GenBank/DDBJ whole genome shotgun (WGS) entry which is preliminary data.</text>
</comment>
<gene>
    <name evidence="1" type="ORF">CARN4_1462</name>
</gene>
<proteinExistence type="predicted"/>
<evidence type="ECO:0000313" key="1">
    <source>
        <dbReference type="EMBL" id="CBI03300.1"/>
    </source>
</evidence>
<accession>E6Q7X5</accession>
<dbReference type="EMBL" id="CABO01000057">
    <property type="protein sequence ID" value="CBI03300.1"/>
    <property type="molecule type" value="Genomic_DNA"/>
</dbReference>
<sequence length="270" mass="30506">MQMPSVTRLLKVVQPLSLGKPSLRLLLRCCCSMHRGTGRIRKAFFKNSEVGILSESKSSPGLAPRTRLPLRLSEQRGHRFWSAEVAPGRWVGCGPSIAVDRIGAWFICTYSEHEQVHGYPETRLFSSSARLAVPDESCALDKWSWMCFTVRPIPLKVDDDMLGFFTATGVHVTTDVALKAITEFDLGYVVVRNLRESRRSALPEVFAVGKKGEKIWEMADSAGLYKPLDWRYALPWDDGNIFLYPHGTILERQSGKILRTHTHWEGNFKA</sequence>
<name>E6Q7X5_9ZZZZ</name>